<evidence type="ECO:0000313" key="3">
    <source>
        <dbReference type="Proteomes" id="UP000287651"/>
    </source>
</evidence>
<reference evidence="2 3" key="1">
    <citation type="journal article" date="2014" name="Agronomy (Basel)">
        <title>A Draft Genome Sequence for Ensete ventricosum, the Drought-Tolerant Tree Against Hunger.</title>
        <authorList>
            <person name="Harrison J."/>
            <person name="Moore K.A."/>
            <person name="Paszkiewicz K."/>
            <person name="Jones T."/>
            <person name="Grant M."/>
            <person name="Ambacheew D."/>
            <person name="Muzemil S."/>
            <person name="Studholme D.J."/>
        </authorList>
    </citation>
    <scope>NUCLEOTIDE SEQUENCE [LARGE SCALE GENOMIC DNA]</scope>
</reference>
<sequence length="140" mass="15586">MQAGAENQDWKQSDSNGGTMKAHQQSSKYPLISLFQTCFTLCDYGHYYIEKLTFKLSDHFGDQGGLDKYLSLRAFSGGEEDAESVEGEETGVRGRLAEPQHVGIAALHPEAPHPLKRKHGVLEEGVQNRQFVSFSIRSTQ</sequence>
<proteinExistence type="predicted"/>
<name>A0A426YA27_ENSVE</name>
<feature type="compositionally biased region" description="Polar residues" evidence="1">
    <location>
        <begin position="13"/>
        <end position="22"/>
    </location>
</feature>
<protein>
    <submittedName>
        <fullName evidence="2">Uncharacterized protein</fullName>
    </submittedName>
</protein>
<evidence type="ECO:0000313" key="2">
    <source>
        <dbReference type="EMBL" id="RRT48601.1"/>
    </source>
</evidence>
<evidence type="ECO:0000256" key="1">
    <source>
        <dbReference type="SAM" id="MobiDB-lite"/>
    </source>
</evidence>
<dbReference type="AlphaFoldDB" id="A0A426YA27"/>
<accession>A0A426YA27</accession>
<comment type="caution">
    <text evidence="2">The sequence shown here is derived from an EMBL/GenBank/DDBJ whole genome shotgun (WGS) entry which is preliminary data.</text>
</comment>
<organism evidence="2 3">
    <name type="scientific">Ensete ventricosum</name>
    <name type="common">Abyssinian banana</name>
    <name type="synonym">Musa ensete</name>
    <dbReference type="NCBI Taxonomy" id="4639"/>
    <lineage>
        <taxon>Eukaryota</taxon>
        <taxon>Viridiplantae</taxon>
        <taxon>Streptophyta</taxon>
        <taxon>Embryophyta</taxon>
        <taxon>Tracheophyta</taxon>
        <taxon>Spermatophyta</taxon>
        <taxon>Magnoliopsida</taxon>
        <taxon>Liliopsida</taxon>
        <taxon>Zingiberales</taxon>
        <taxon>Musaceae</taxon>
        <taxon>Ensete</taxon>
    </lineage>
</organism>
<feature type="region of interest" description="Disordered" evidence="1">
    <location>
        <begin position="1"/>
        <end position="22"/>
    </location>
</feature>
<gene>
    <name evidence="2" type="ORF">B296_00040260</name>
</gene>
<dbReference type="Proteomes" id="UP000287651">
    <property type="component" value="Unassembled WGS sequence"/>
</dbReference>
<dbReference type="EMBL" id="AMZH03013851">
    <property type="protein sequence ID" value="RRT48601.1"/>
    <property type="molecule type" value="Genomic_DNA"/>
</dbReference>